<feature type="transmembrane region" description="Helical" evidence="1">
    <location>
        <begin position="109"/>
        <end position="127"/>
    </location>
</feature>
<gene>
    <name evidence="2" type="ORF">AFR_17200</name>
</gene>
<organism evidence="2 3">
    <name type="scientific">Actinoplanes friuliensis DSM 7358</name>
    <dbReference type="NCBI Taxonomy" id="1246995"/>
    <lineage>
        <taxon>Bacteria</taxon>
        <taxon>Bacillati</taxon>
        <taxon>Actinomycetota</taxon>
        <taxon>Actinomycetes</taxon>
        <taxon>Micromonosporales</taxon>
        <taxon>Micromonosporaceae</taxon>
        <taxon>Actinoplanes</taxon>
    </lineage>
</organism>
<name>U5VXL8_9ACTN</name>
<feature type="transmembrane region" description="Helical" evidence="1">
    <location>
        <begin position="73"/>
        <end position="97"/>
    </location>
</feature>
<dbReference type="AlphaFoldDB" id="U5VXL8"/>
<evidence type="ECO:0000256" key="1">
    <source>
        <dbReference type="SAM" id="Phobius"/>
    </source>
</evidence>
<sequence length="132" mass="13489">MRTFSVPERLGGFGLAVAAAALAWPAVAVGTGLGLPCPLRTFTGIPCPACGLTTAAVALVRGDVGGAVAANPVILGLAALTAVAVPLLVLRSAGVLAAPRPWPAARRRLLRWPVGLLALASWLFQLHRENNL</sequence>
<dbReference type="EMBL" id="CP006272">
    <property type="protein sequence ID" value="AGZ41718.1"/>
    <property type="molecule type" value="Genomic_DNA"/>
</dbReference>
<dbReference type="HOGENOM" id="CLU_1912567_0_0_11"/>
<dbReference type="OrthoDB" id="5966662at2"/>
<keyword evidence="1" id="KW-0812">Transmembrane</keyword>
<dbReference type="PATRIC" id="fig|1246995.3.peg.3488"/>
<evidence type="ECO:0000313" key="3">
    <source>
        <dbReference type="Proteomes" id="UP000017746"/>
    </source>
</evidence>
<keyword evidence="3" id="KW-1185">Reference proteome</keyword>
<dbReference type="STRING" id="1246995.AFR_17200"/>
<protein>
    <recommendedName>
        <fullName evidence="4">DUF2752 domain-containing protein</fullName>
    </recommendedName>
</protein>
<dbReference type="KEGG" id="afs:AFR_17200"/>
<dbReference type="Pfam" id="PF10825">
    <property type="entry name" value="DUF2752"/>
    <property type="match status" value="1"/>
</dbReference>
<dbReference type="InterPro" id="IPR021215">
    <property type="entry name" value="DUF2752"/>
</dbReference>
<evidence type="ECO:0000313" key="2">
    <source>
        <dbReference type="EMBL" id="AGZ41718.1"/>
    </source>
</evidence>
<evidence type="ECO:0008006" key="4">
    <source>
        <dbReference type="Google" id="ProtNLM"/>
    </source>
</evidence>
<keyword evidence="1" id="KW-0472">Membrane</keyword>
<dbReference type="Proteomes" id="UP000017746">
    <property type="component" value="Chromosome"/>
</dbReference>
<proteinExistence type="predicted"/>
<dbReference type="eggNOG" id="ENOG5033A4V">
    <property type="taxonomic scope" value="Bacteria"/>
</dbReference>
<reference evidence="2 3" key="1">
    <citation type="journal article" date="2014" name="J. Biotechnol.">
        <title>Complete genome sequence of the actinobacterium Actinoplanes friuliensis HAG 010964, producer of the lipopeptide antibiotic friulimycin.</title>
        <authorList>
            <person name="Ruckert C."/>
            <person name="Szczepanowski R."/>
            <person name="Albersmeier A."/>
            <person name="Goesmann A."/>
            <person name="Fischer N."/>
            <person name="Steinkamper A."/>
            <person name="Puhler A."/>
            <person name="Biener R."/>
            <person name="Schwartz D."/>
            <person name="Kalinowski J."/>
        </authorList>
    </citation>
    <scope>NUCLEOTIDE SEQUENCE [LARGE SCALE GENOMIC DNA]</scope>
    <source>
        <strain evidence="2 3">DSM 7358</strain>
    </source>
</reference>
<keyword evidence="1" id="KW-1133">Transmembrane helix</keyword>
<accession>U5VXL8</accession>
<dbReference type="RefSeq" id="WP_023361911.1">
    <property type="nucleotide sequence ID" value="NC_022657.1"/>
</dbReference>